<organism evidence="2 3">
    <name type="scientific">Kocuria marina subsp. indica</name>
    <dbReference type="NCBI Taxonomy" id="1049583"/>
    <lineage>
        <taxon>Bacteria</taxon>
        <taxon>Bacillati</taxon>
        <taxon>Actinomycetota</taxon>
        <taxon>Actinomycetes</taxon>
        <taxon>Micrococcales</taxon>
        <taxon>Micrococcaceae</taxon>
        <taxon>Kocuria</taxon>
    </lineage>
</organism>
<name>A0A6N9R008_9MICC</name>
<gene>
    <name evidence="2" type="ORF">GKZ75_08270</name>
</gene>
<protein>
    <submittedName>
        <fullName evidence="2">Uncharacterized protein</fullName>
    </submittedName>
</protein>
<dbReference type="Proteomes" id="UP000471026">
    <property type="component" value="Unassembled WGS sequence"/>
</dbReference>
<comment type="caution">
    <text evidence="2">The sequence shown here is derived from an EMBL/GenBank/DDBJ whole genome shotgun (WGS) entry which is preliminary data.</text>
</comment>
<reference evidence="2 3" key="1">
    <citation type="submission" date="2019-11" db="EMBL/GenBank/DDBJ databases">
        <title>Draft genome sequence of Kocuria indica DP-K7, a methyl red degrading Actinobacterium.</title>
        <authorList>
            <person name="Kumaran S."/>
            <person name="Tischler D."/>
            <person name="Ngo A.C.R."/>
            <person name="Schultes F."/>
        </authorList>
    </citation>
    <scope>NUCLEOTIDE SEQUENCE [LARGE SCALE GENOMIC DNA]</scope>
    <source>
        <strain evidence="2 3">DP-K7</strain>
    </source>
</reference>
<sequence length="266" mass="28696">MRTLVLHAGDYTACPYGIDLFPGPGFPGTGVRPLRGRLPRKLRDVVEHRTHTTVDVPLRAVPGVRNAELVLGVLEPVTALAAQLKRRDVPPYAGTLLVMISCWLVEWIRRADPDRRRTLVRRFSAVDLILTLSRNQINILVDAGFRADQVAAIPFGCAPELFTDDGTQRAVDVSATWPSGRRSRRRVGPWSPSGSRTTGCGARCGTSSTITGSVRAAVRTDRRPVLVYEASACCSSRDSTAVMSHAATLASATAVEPAARIAGTED</sequence>
<proteinExistence type="predicted"/>
<feature type="region of interest" description="Disordered" evidence="1">
    <location>
        <begin position="178"/>
        <end position="202"/>
    </location>
</feature>
<evidence type="ECO:0000313" key="2">
    <source>
        <dbReference type="EMBL" id="NDO78217.1"/>
    </source>
</evidence>
<dbReference type="EMBL" id="WMHZ01000010">
    <property type="protein sequence ID" value="NDO78217.1"/>
    <property type="molecule type" value="Genomic_DNA"/>
</dbReference>
<dbReference type="RefSeq" id="WP_162229584.1">
    <property type="nucleotide sequence ID" value="NZ_WMHZ01000010.1"/>
</dbReference>
<dbReference type="AlphaFoldDB" id="A0A6N9R008"/>
<accession>A0A6N9R008</accession>
<evidence type="ECO:0000256" key="1">
    <source>
        <dbReference type="SAM" id="MobiDB-lite"/>
    </source>
</evidence>
<evidence type="ECO:0000313" key="3">
    <source>
        <dbReference type="Proteomes" id="UP000471026"/>
    </source>
</evidence>